<sequence length="475" mass="52182">MGGSREEDRQHHNHLPSELPLGFRSSSPTTMIASSSMSKESSNYDMADFDQASLFLYLDSHDQQSIQEQRQTLNIFPSQPMHVADPAHEAKSAGVAMAMLPNGNQLQVLPSHPSKKPDQQGGQKINSSVPTNPPGPNLPLPNSAKDNKNSSLIKGPKKCGLQKEGSSSGKGATTSNDPEREGRRTLDPKTLRRLAQNREAARKSRLRKKAYIQQLESSRIRLSQLEQQVHVARVQGAMLGAGDQHQGLPSGPSAASLFDLEYGRWVEEHSKLIFQLRAALNEQMADNQLQVFVNGAMAQHDELLSLKGAIARADIFHLLCGVWATPAERCFLWLGGFRPSEAIKVMLKQVEPLSEGQLMSIYELQQAAKGTEDALSHAMDGLQQSLSDTVAAPDVAAAGGFMGHMSLAMNKISAMEDIVRQADGLRQQTLHKLQHMLTIRQAARCFVAISDYFHRLRALSTLWVARPRPEEGPAM</sequence>
<evidence type="ECO:0000313" key="12">
    <source>
        <dbReference type="EnsemblPlants" id="OBART09G03520.1"/>
    </source>
</evidence>
<comment type="similarity">
    <text evidence="2">Belongs to the bZIP family.</text>
</comment>
<dbReference type="InterPro" id="IPR025422">
    <property type="entry name" value="TGA_domain"/>
</dbReference>
<dbReference type="InterPro" id="IPR046347">
    <property type="entry name" value="bZIP_sf"/>
</dbReference>
<keyword evidence="6" id="KW-0804">Transcription</keyword>
<dbReference type="SUPFAM" id="SSF57959">
    <property type="entry name" value="Leucine zipper domain"/>
    <property type="match status" value="1"/>
</dbReference>
<dbReference type="Proteomes" id="UP000026960">
    <property type="component" value="Chromosome 9"/>
</dbReference>
<keyword evidence="4" id="KW-0805">Transcription regulation</keyword>
<keyword evidence="7" id="KW-0539">Nucleus</keyword>
<dbReference type="HOGENOM" id="CLU_024782_0_2_1"/>
<dbReference type="Gene3D" id="1.20.5.170">
    <property type="match status" value="1"/>
</dbReference>
<dbReference type="eggNOG" id="ENOG502QU32">
    <property type="taxonomic scope" value="Eukaryota"/>
</dbReference>
<evidence type="ECO:0000256" key="5">
    <source>
        <dbReference type="ARBA" id="ARBA00023125"/>
    </source>
</evidence>
<feature type="region of interest" description="Disordered" evidence="9">
    <location>
        <begin position="105"/>
        <end position="190"/>
    </location>
</feature>
<organism evidence="12">
    <name type="scientific">Oryza barthii</name>
    <dbReference type="NCBI Taxonomy" id="65489"/>
    <lineage>
        <taxon>Eukaryota</taxon>
        <taxon>Viridiplantae</taxon>
        <taxon>Streptophyta</taxon>
        <taxon>Embryophyta</taxon>
        <taxon>Tracheophyta</taxon>
        <taxon>Spermatophyta</taxon>
        <taxon>Magnoliopsida</taxon>
        <taxon>Liliopsida</taxon>
        <taxon>Poales</taxon>
        <taxon>Poaceae</taxon>
        <taxon>BOP clade</taxon>
        <taxon>Oryzoideae</taxon>
        <taxon>Oryzeae</taxon>
        <taxon>Oryzinae</taxon>
        <taxon>Oryza</taxon>
    </lineage>
</organism>
<dbReference type="GO" id="GO:0043565">
    <property type="term" value="F:sequence-specific DNA binding"/>
    <property type="evidence" value="ECO:0007669"/>
    <property type="project" value="InterPro"/>
</dbReference>
<evidence type="ECO:0000256" key="8">
    <source>
        <dbReference type="SAM" id="Coils"/>
    </source>
</evidence>
<dbReference type="Pfam" id="PF14144">
    <property type="entry name" value="DOG1"/>
    <property type="match status" value="1"/>
</dbReference>
<protein>
    <recommendedName>
        <fullName evidence="14">DOG1 domain-containing protein</fullName>
    </recommendedName>
</protein>
<feature type="compositionally biased region" description="Basic and acidic residues" evidence="9">
    <location>
        <begin position="177"/>
        <end position="190"/>
    </location>
</feature>
<feature type="compositionally biased region" description="Low complexity" evidence="9">
    <location>
        <begin position="25"/>
        <end position="41"/>
    </location>
</feature>
<keyword evidence="5" id="KW-0238">DNA-binding</keyword>
<evidence type="ECO:0000256" key="3">
    <source>
        <dbReference type="ARBA" id="ARBA00022821"/>
    </source>
</evidence>
<dbReference type="GO" id="GO:0006952">
    <property type="term" value="P:defense response"/>
    <property type="evidence" value="ECO:0007669"/>
    <property type="project" value="UniProtKB-KW"/>
</dbReference>
<feature type="region of interest" description="Disordered" evidence="9">
    <location>
        <begin position="1"/>
        <end position="42"/>
    </location>
</feature>
<dbReference type="PROSITE" id="PS00036">
    <property type="entry name" value="BZIP_BASIC"/>
    <property type="match status" value="1"/>
</dbReference>
<feature type="compositionally biased region" description="Polar residues" evidence="9">
    <location>
        <begin position="164"/>
        <end position="176"/>
    </location>
</feature>
<feature type="domain" description="BZIP" evidence="10">
    <location>
        <begin position="187"/>
        <end position="229"/>
    </location>
</feature>
<dbReference type="PaxDb" id="65489-OBART09G03520.1"/>
<feature type="compositionally biased region" description="Basic and acidic residues" evidence="9">
    <location>
        <begin position="1"/>
        <end position="10"/>
    </location>
</feature>
<dbReference type="PROSITE" id="PS51806">
    <property type="entry name" value="DOG1"/>
    <property type="match status" value="1"/>
</dbReference>
<dbReference type="GO" id="GO:0006351">
    <property type="term" value="P:DNA-templated transcription"/>
    <property type="evidence" value="ECO:0007669"/>
    <property type="project" value="InterPro"/>
</dbReference>
<accession>A0A0D3H4L0</accession>
<dbReference type="GO" id="GO:0003700">
    <property type="term" value="F:DNA-binding transcription factor activity"/>
    <property type="evidence" value="ECO:0007669"/>
    <property type="project" value="InterPro"/>
</dbReference>
<dbReference type="FunFam" id="1.20.5.170:FF:000019">
    <property type="entry name" value="BZIP family transcription factor"/>
    <property type="match status" value="1"/>
</dbReference>
<dbReference type="EnsemblPlants" id="OBART09G03520.1">
    <property type="protein sequence ID" value="OBART09G03520.1"/>
    <property type="gene ID" value="OBART09G03520"/>
</dbReference>
<reference evidence="12" key="2">
    <citation type="submission" date="2015-03" db="UniProtKB">
        <authorList>
            <consortium name="EnsemblPlants"/>
        </authorList>
    </citation>
    <scope>IDENTIFICATION</scope>
</reference>
<feature type="domain" description="DOG1" evidence="11">
    <location>
        <begin position="255"/>
        <end position="466"/>
    </location>
</feature>
<evidence type="ECO:0000259" key="10">
    <source>
        <dbReference type="PROSITE" id="PS50217"/>
    </source>
</evidence>
<name>A0A0D3H4L0_9ORYZ</name>
<dbReference type="GO" id="GO:0005634">
    <property type="term" value="C:nucleus"/>
    <property type="evidence" value="ECO:0007669"/>
    <property type="project" value="UniProtKB-SubCell"/>
</dbReference>
<keyword evidence="13" id="KW-1185">Reference proteome</keyword>
<dbReference type="Pfam" id="PF00170">
    <property type="entry name" value="bZIP_1"/>
    <property type="match status" value="1"/>
</dbReference>
<dbReference type="InterPro" id="IPR004827">
    <property type="entry name" value="bZIP"/>
</dbReference>
<evidence type="ECO:0000259" key="11">
    <source>
        <dbReference type="PROSITE" id="PS51806"/>
    </source>
</evidence>
<dbReference type="SMART" id="SM00338">
    <property type="entry name" value="BRLZ"/>
    <property type="match status" value="1"/>
</dbReference>
<dbReference type="AlphaFoldDB" id="A0A0D3H4L0"/>
<dbReference type="Gramene" id="OBART09G03520.1">
    <property type="protein sequence ID" value="OBART09G03520.1"/>
    <property type="gene ID" value="OBART09G03520"/>
</dbReference>
<proteinExistence type="inferred from homology"/>
<reference evidence="12" key="1">
    <citation type="journal article" date="2009" name="Rice">
        <title>De Novo Next Generation Sequencing of Plant Genomes.</title>
        <authorList>
            <person name="Rounsley S."/>
            <person name="Marri P.R."/>
            <person name="Yu Y."/>
            <person name="He R."/>
            <person name="Sisneros N."/>
            <person name="Goicoechea J.L."/>
            <person name="Lee S.J."/>
            <person name="Angelova A."/>
            <person name="Kudrna D."/>
            <person name="Luo M."/>
            <person name="Affourtit J."/>
            <person name="Desany B."/>
            <person name="Knight J."/>
            <person name="Niazi F."/>
            <person name="Egholm M."/>
            <person name="Wing R.A."/>
        </authorList>
    </citation>
    <scope>NUCLEOTIDE SEQUENCE [LARGE SCALE GENOMIC DNA]</scope>
    <source>
        <strain evidence="12">cv. IRGC 105608</strain>
    </source>
</reference>
<dbReference type="PROSITE" id="PS50217">
    <property type="entry name" value="BZIP"/>
    <property type="match status" value="1"/>
</dbReference>
<dbReference type="PANTHER" id="PTHR45693">
    <property type="entry name" value="TRANSCRIPTION FACTOR TGA9"/>
    <property type="match status" value="1"/>
</dbReference>
<dbReference type="PANTHER" id="PTHR45693:SF11">
    <property type="entry name" value="TRANSCRIPTION FACTOR TGAL7"/>
    <property type="match status" value="1"/>
</dbReference>
<comment type="subcellular location">
    <subcellularLocation>
        <location evidence="1">Nucleus</location>
    </subcellularLocation>
</comment>
<dbReference type="STRING" id="65489.A0A0D3H4L0"/>
<feature type="coiled-coil region" evidence="8">
    <location>
        <begin position="208"/>
        <end position="235"/>
    </location>
</feature>
<evidence type="ECO:0000256" key="6">
    <source>
        <dbReference type="ARBA" id="ARBA00023163"/>
    </source>
</evidence>
<keyword evidence="3" id="KW-0611">Plant defense</keyword>
<evidence type="ECO:0000256" key="7">
    <source>
        <dbReference type="ARBA" id="ARBA00023242"/>
    </source>
</evidence>
<evidence type="ECO:0008006" key="14">
    <source>
        <dbReference type="Google" id="ProtNLM"/>
    </source>
</evidence>
<evidence type="ECO:0000313" key="13">
    <source>
        <dbReference type="Proteomes" id="UP000026960"/>
    </source>
</evidence>
<feature type="compositionally biased region" description="Polar residues" evidence="9">
    <location>
        <begin position="120"/>
        <end position="129"/>
    </location>
</feature>
<dbReference type="GO" id="GO:0045893">
    <property type="term" value="P:positive regulation of DNA-templated transcription"/>
    <property type="evidence" value="ECO:0007669"/>
    <property type="project" value="UniProtKB-ARBA"/>
</dbReference>
<evidence type="ECO:0000256" key="1">
    <source>
        <dbReference type="ARBA" id="ARBA00004123"/>
    </source>
</evidence>
<evidence type="ECO:0000256" key="2">
    <source>
        <dbReference type="ARBA" id="ARBA00007163"/>
    </source>
</evidence>
<keyword evidence="8" id="KW-0175">Coiled coil</keyword>
<evidence type="ECO:0000256" key="9">
    <source>
        <dbReference type="SAM" id="MobiDB-lite"/>
    </source>
</evidence>
<evidence type="ECO:0000256" key="4">
    <source>
        <dbReference type="ARBA" id="ARBA00023015"/>
    </source>
</evidence>